<dbReference type="CDD" id="cd07012">
    <property type="entry name" value="PBP2_Bug_TTT"/>
    <property type="match status" value="1"/>
</dbReference>
<comment type="similarity">
    <text evidence="1">Belongs to the UPF0065 (bug) family.</text>
</comment>
<reference evidence="3" key="1">
    <citation type="submission" date="2021-01" db="EMBL/GenBank/DDBJ databases">
        <title>Ramlibacter sp. strain AW1 16S ribosomal RNA gene Genome sequencing and assembly.</title>
        <authorList>
            <person name="Kang M."/>
        </authorList>
    </citation>
    <scope>NUCLEOTIDE SEQUENCE</scope>
    <source>
        <strain evidence="3">AW1</strain>
    </source>
</reference>
<feature type="signal peptide" evidence="2">
    <location>
        <begin position="1"/>
        <end position="25"/>
    </location>
</feature>
<dbReference type="PANTHER" id="PTHR42928">
    <property type="entry name" value="TRICARBOXYLATE-BINDING PROTEIN"/>
    <property type="match status" value="1"/>
</dbReference>
<accession>A0A937D722</accession>
<feature type="chain" id="PRO_5037888369" evidence="2">
    <location>
        <begin position="26"/>
        <end position="325"/>
    </location>
</feature>
<dbReference type="Proteomes" id="UP000613011">
    <property type="component" value="Unassembled WGS sequence"/>
</dbReference>
<evidence type="ECO:0000256" key="2">
    <source>
        <dbReference type="SAM" id="SignalP"/>
    </source>
</evidence>
<dbReference type="AlphaFoldDB" id="A0A937D722"/>
<dbReference type="Gene3D" id="3.40.190.150">
    <property type="entry name" value="Bordetella uptake gene, domain 1"/>
    <property type="match status" value="1"/>
</dbReference>
<dbReference type="InterPro" id="IPR005064">
    <property type="entry name" value="BUG"/>
</dbReference>
<dbReference type="PIRSF" id="PIRSF017082">
    <property type="entry name" value="YflP"/>
    <property type="match status" value="1"/>
</dbReference>
<dbReference type="InterPro" id="IPR042100">
    <property type="entry name" value="Bug_dom1"/>
</dbReference>
<dbReference type="SUPFAM" id="SSF53850">
    <property type="entry name" value="Periplasmic binding protein-like II"/>
    <property type="match status" value="1"/>
</dbReference>
<evidence type="ECO:0000313" key="3">
    <source>
        <dbReference type="EMBL" id="MBL0421553.1"/>
    </source>
</evidence>
<proteinExistence type="inferred from homology"/>
<dbReference type="Pfam" id="PF03401">
    <property type="entry name" value="TctC"/>
    <property type="match status" value="1"/>
</dbReference>
<gene>
    <name evidence="3" type="ORF">JI739_14435</name>
</gene>
<keyword evidence="2" id="KW-0732">Signal</keyword>
<organism evidence="3 4">
    <name type="scientific">Ramlibacter aurantiacus</name>
    <dbReference type="NCBI Taxonomy" id="2801330"/>
    <lineage>
        <taxon>Bacteria</taxon>
        <taxon>Pseudomonadati</taxon>
        <taxon>Pseudomonadota</taxon>
        <taxon>Betaproteobacteria</taxon>
        <taxon>Burkholderiales</taxon>
        <taxon>Comamonadaceae</taxon>
        <taxon>Ramlibacter</taxon>
    </lineage>
</organism>
<name>A0A937D722_9BURK</name>
<dbReference type="EMBL" id="JAEQNA010000005">
    <property type="protein sequence ID" value="MBL0421553.1"/>
    <property type="molecule type" value="Genomic_DNA"/>
</dbReference>
<dbReference type="RefSeq" id="WP_201684628.1">
    <property type="nucleotide sequence ID" value="NZ_JAEQNA010000005.1"/>
</dbReference>
<evidence type="ECO:0000313" key="4">
    <source>
        <dbReference type="Proteomes" id="UP000613011"/>
    </source>
</evidence>
<evidence type="ECO:0000256" key="1">
    <source>
        <dbReference type="ARBA" id="ARBA00006987"/>
    </source>
</evidence>
<sequence length="325" mass="34286">MKFLASAFFGAALLAAIVAAVPAHAQTYPSRPIRLIVPSAAGGGYDTVGRLVAEKLSAELGQSVMVENRTGAGSVVGTQLVANAAPDGYTLVMGGMANMAFNPGLYSKLPYDPATDFRPVALVGVFSYTLVARKDLAQSSLNEVVAFARANPGKLAVATAGPGSGQHIAAAMLMKQAGIDLVVVPYKGAQPAYSDLFGGRIDLFFDATSTVRPLVDSDRVKALAISSSKREPMLPTVPTAQEAGVPALVLETWIGVFAPAKTPDAAIERLRMAMEKVVRNPDVSQRLEASGTRPMVMSGAETDRFIKAELEKWPPEIRRLGIKMD</sequence>
<keyword evidence="4" id="KW-1185">Reference proteome</keyword>
<comment type="caution">
    <text evidence="3">The sequence shown here is derived from an EMBL/GenBank/DDBJ whole genome shotgun (WGS) entry which is preliminary data.</text>
</comment>
<dbReference type="Gene3D" id="3.40.190.10">
    <property type="entry name" value="Periplasmic binding protein-like II"/>
    <property type="match status" value="1"/>
</dbReference>
<dbReference type="PANTHER" id="PTHR42928:SF5">
    <property type="entry name" value="BLR1237 PROTEIN"/>
    <property type="match status" value="1"/>
</dbReference>
<protein>
    <submittedName>
        <fullName evidence="3">Tripartite tricarboxylate transporter substrate binding protein</fullName>
    </submittedName>
</protein>